<feature type="compositionally biased region" description="Basic and acidic residues" evidence="1">
    <location>
        <begin position="10"/>
        <end position="19"/>
    </location>
</feature>
<feature type="region of interest" description="Disordered" evidence="1">
    <location>
        <begin position="463"/>
        <end position="485"/>
    </location>
</feature>
<name>A0A1L7X9T4_9HELO</name>
<dbReference type="EMBL" id="FJOG01000019">
    <property type="protein sequence ID" value="CZR61772.1"/>
    <property type="molecule type" value="Genomic_DNA"/>
</dbReference>
<gene>
    <name evidence="2" type="ORF">PAC_11669</name>
</gene>
<feature type="region of interest" description="Disordered" evidence="1">
    <location>
        <begin position="1"/>
        <end position="86"/>
    </location>
</feature>
<dbReference type="AlphaFoldDB" id="A0A1L7X9T4"/>
<reference evidence="2 3" key="1">
    <citation type="submission" date="2016-03" db="EMBL/GenBank/DDBJ databases">
        <authorList>
            <person name="Ploux O."/>
        </authorList>
    </citation>
    <scope>NUCLEOTIDE SEQUENCE [LARGE SCALE GENOMIC DNA]</scope>
    <source>
        <strain evidence="2 3">UAMH 11012</strain>
    </source>
</reference>
<dbReference type="Proteomes" id="UP000184330">
    <property type="component" value="Unassembled WGS sequence"/>
</dbReference>
<organism evidence="2 3">
    <name type="scientific">Phialocephala subalpina</name>
    <dbReference type="NCBI Taxonomy" id="576137"/>
    <lineage>
        <taxon>Eukaryota</taxon>
        <taxon>Fungi</taxon>
        <taxon>Dikarya</taxon>
        <taxon>Ascomycota</taxon>
        <taxon>Pezizomycotina</taxon>
        <taxon>Leotiomycetes</taxon>
        <taxon>Helotiales</taxon>
        <taxon>Mollisiaceae</taxon>
        <taxon>Phialocephala</taxon>
        <taxon>Phialocephala fortinii species complex</taxon>
    </lineage>
</organism>
<protein>
    <submittedName>
        <fullName evidence="2">Uncharacterized protein</fullName>
    </submittedName>
</protein>
<evidence type="ECO:0000313" key="2">
    <source>
        <dbReference type="EMBL" id="CZR61772.1"/>
    </source>
</evidence>
<dbReference type="OrthoDB" id="3543614at2759"/>
<evidence type="ECO:0000313" key="3">
    <source>
        <dbReference type="Proteomes" id="UP000184330"/>
    </source>
</evidence>
<evidence type="ECO:0000256" key="1">
    <source>
        <dbReference type="SAM" id="MobiDB-lite"/>
    </source>
</evidence>
<keyword evidence="3" id="KW-1185">Reference proteome</keyword>
<sequence length="540" mass="59421">MDATSDSEVADGRDDHKLEVQITSGARPHLSIPKSWNTSKDPNAPLASGADTAKSRKSMQVDDMTEALPQPRGRKRKALTEEERQRSNLMRRLGACDSCRKRKLACSPSHDRGDGGHTLRLALATYQMSGKAIDVAPRSARRFGSAGPEAISDSTATSVHDEPLGIKLIDKARISSIRADRRSALEKAEHSAAQGVTFSTEPSSIADPEIRTRHADLQKFGQALNNATSSVFPATSHSKYSSAHVLLLRWQEDDLGVSDEAEALAEVFAEQYHFEVSVGLIPSDSPSRWLSRKILNFIEVDDDSHQTLKIVWYGGHSFISESKQCMWANDCHFTSTVSWQGCQSLLEEARSDVLILLDACGSGNSNTSAGDGLTEVITAGGWYGGALPEVGPFSFTSTLTTELRLLSSREYFSIDQLYQHMLARIQSQLSSDNEKRRHPTPYHTISRKDTSFGQSITLCPLSDMQTRRGPDNSRPTSRRHRTTSAGLMGSEALNPGMALWIRLKDSYNASQLSTDQFLEWLRAIPIPAEQIQVEAGYANL</sequence>
<proteinExistence type="predicted"/>
<accession>A0A1L7X9T4</accession>